<dbReference type="PROSITE" id="PS50011">
    <property type="entry name" value="PROTEIN_KINASE_DOM"/>
    <property type="match status" value="1"/>
</dbReference>
<dbReference type="Proteomes" id="UP001362999">
    <property type="component" value="Unassembled WGS sequence"/>
</dbReference>
<dbReference type="PANTHER" id="PTHR44329">
    <property type="entry name" value="SERINE/THREONINE-PROTEIN KINASE TNNI3K-RELATED"/>
    <property type="match status" value="1"/>
</dbReference>
<evidence type="ECO:0000313" key="3">
    <source>
        <dbReference type="Proteomes" id="UP001362999"/>
    </source>
</evidence>
<dbReference type="EMBL" id="JAWWNJ010000032">
    <property type="protein sequence ID" value="KAK7026285.1"/>
    <property type="molecule type" value="Genomic_DNA"/>
</dbReference>
<dbReference type="InterPro" id="IPR011009">
    <property type="entry name" value="Kinase-like_dom_sf"/>
</dbReference>
<protein>
    <submittedName>
        <fullName evidence="2">TKL/TKL-ccin protein kinase</fullName>
    </submittedName>
</protein>
<evidence type="ECO:0000259" key="1">
    <source>
        <dbReference type="PROSITE" id="PS50011"/>
    </source>
</evidence>
<dbReference type="AlphaFoldDB" id="A0AAW0BHN3"/>
<accession>A0AAW0BHN3</accession>
<dbReference type="InterPro" id="IPR051681">
    <property type="entry name" value="Ser/Thr_Kinases-Pseudokinases"/>
</dbReference>
<dbReference type="Gene3D" id="1.10.510.10">
    <property type="entry name" value="Transferase(Phosphotransferase) domain 1"/>
    <property type="match status" value="1"/>
</dbReference>
<keyword evidence="2" id="KW-0418">Kinase</keyword>
<dbReference type="SMART" id="SM00220">
    <property type="entry name" value="S_TKc"/>
    <property type="match status" value="1"/>
</dbReference>
<gene>
    <name evidence="2" type="ORF">R3P38DRAFT_3316327</name>
</gene>
<dbReference type="Pfam" id="PF07714">
    <property type="entry name" value="PK_Tyr_Ser-Thr"/>
    <property type="match status" value="1"/>
</dbReference>
<dbReference type="InterPro" id="IPR008271">
    <property type="entry name" value="Ser/Thr_kinase_AS"/>
</dbReference>
<keyword evidence="3" id="KW-1185">Reference proteome</keyword>
<dbReference type="PIRSF" id="PIRSF000654">
    <property type="entry name" value="Integrin-linked_kinase"/>
    <property type="match status" value="1"/>
</dbReference>
<feature type="domain" description="Protein kinase" evidence="1">
    <location>
        <begin position="1"/>
        <end position="240"/>
    </location>
</feature>
<dbReference type="PRINTS" id="PR00109">
    <property type="entry name" value="TYRKINASE"/>
</dbReference>
<evidence type="ECO:0000313" key="2">
    <source>
        <dbReference type="EMBL" id="KAK7026285.1"/>
    </source>
</evidence>
<comment type="caution">
    <text evidence="2">The sequence shown here is derived from an EMBL/GenBank/DDBJ whole genome shotgun (WGS) entry which is preliminary data.</text>
</comment>
<sequence length="240" mass="27052">MLHVSDDGSGQREVIARKLKREAEVWSKLKHNNILPFIGVCIDLAPSPVLISPFYEFGHVGSYLEEHPQINRGDIVRGVTSGLQYLHNNEIIHGDLKLQNVLVDKRGIPCICDFGISKIVNRAGFTTASVGTVPYMAPELFLVLDKNATEIYHPTTTKASDVYSFGLLVLEILTSEMLKGRPRQPIITLNIFENLHPKRADYDTEIVSDEIWGVLEQCWDFEPHGRPNISQIARRLEPLL</sequence>
<dbReference type="GO" id="GO:0004674">
    <property type="term" value="F:protein serine/threonine kinase activity"/>
    <property type="evidence" value="ECO:0007669"/>
    <property type="project" value="TreeGrafter"/>
</dbReference>
<dbReference type="SUPFAM" id="SSF56112">
    <property type="entry name" value="Protein kinase-like (PK-like)"/>
    <property type="match status" value="1"/>
</dbReference>
<name>A0AAW0BHN3_9AGAR</name>
<proteinExistence type="predicted"/>
<keyword evidence="2" id="KW-0808">Transferase</keyword>
<dbReference type="PROSITE" id="PS00108">
    <property type="entry name" value="PROTEIN_KINASE_ST"/>
    <property type="match status" value="1"/>
</dbReference>
<dbReference type="InterPro" id="IPR001245">
    <property type="entry name" value="Ser-Thr/Tyr_kinase_cat_dom"/>
</dbReference>
<reference evidence="2 3" key="1">
    <citation type="journal article" date="2024" name="J Genomics">
        <title>Draft genome sequencing and assembly of Favolaschia claudopus CIRM-BRFM 2984 isolated from oak limbs.</title>
        <authorList>
            <person name="Navarro D."/>
            <person name="Drula E."/>
            <person name="Chaduli D."/>
            <person name="Cazenave R."/>
            <person name="Ahrendt S."/>
            <person name="Wang J."/>
            <person name="Lipzen A."/>
            <person name="Daum C."/>
            <person name="Barry K."/>
            <person name="Grigoriev I.V."/>
            <person name="Favel A."/>
            <person name="Rosso M.N."/>
            <person name="Martin F."/>
        </authorList>
    </citation>
    <scope>NUCLEOTIDE SEQUENCE [LARGE SCALE GENOMIC DNA]</scope>
    <source>
        <strain evidence="2 3">CIRM-BRFM 2984</strain>
    </source>
</reference>
<dbReference type="GO" id="GO:0005524">
    <property type="term" value="F:ATP binding"/>
    <property type="evidence" value="ECO:0007669"/>
    <property type="project" value="InterPro"/>
</dbReference>
<dbReference type="InterPro" id="IPR000719">
    <property type="entry name" value="Prot_kinase_dom"/>
</dbReference>
<organism evidence="2 3">
    <name type="scientific">Favolaschia claudopus</name>
    <dbReference type="NCBI Taxonomy" id="2862362"/>
    <lineage>
        <taxon>Eukaryota</taxon>
        <taxon>Fungi</taxon>
        <taxon>Dikarya</taxon>
        <taxon>Basidiomycota</taxon>
        <taxon>Agaricomycotina</taxon>
        <taxon>Agaricomycetes</taxon>
        <taxon>Agaricomycetidae</taxon>
        <taxon>Agaricales</taxon>
        <taxon>Marasmiineae</taxon>
        <taxon>Mycenaceae</taxon>
        <taxon>Favolaschia</taxon>
    </lineage>
</organism>